<evidence type="ECO:0000313" key="3">
    <source>
        <dbReference type="Proteomes" id="UP000623440"/>
    </source>
</evidence>
<protein>
    <recommendedName>
        <fullName evidence="4">Helix-turn-helix domain-containing protein</fullName>
    </recommendedName>
</protein>
<evidence type="ECO:0008006" key="4">
    <source>
        <dbReference type="Google" id="ProtNLM"/>
    </source>
</evidence>
<dbReference type="Proteomes" id="UP000623440">
    <property type="component" value="Unassembled WGS sequence"/>
</dbReference>
<dbReference type="EMBL" id="JACJSI010000307">
    <property type="protein sequence ID" value="MBD2535649.1"/>
    <property type="molecule type" value="Genomic_DNA"/>
</dbReference>
<evidence type="ECO:0000313" key="2">
    <source>
        <dbReference type="EMBL" id="MBD2535649.1"/>
    </source>
</evidence>
<comment type="caution">
    <text evidence="2">The sequence shown here is derived from an EMBL/GenBank/DDBJ whole genome shotgun (WGS) entry which is preliminary data.</text>
</comment>
<feature type="compositionally biased region" description="Polar residues" evidence="1">
    <location>
        <begin position="235"/>
        <end position="256"/>
    </location>
</feature>
<sequence length="482" mass="53129">MQSDGSSYGRRKRHIFIDSKLDDLPLTMEAFRVYSHLCRRAGCDNNAFPSYKSIGEACFRGSFPASSTETLRQKVIAAVSELVSWNLITKTPKTKSNGSVSSNLYQLTDIDDWFVSPTKQSSLIRGKNSGSSGGILGVVLGGYQGSNGGIPGVVVGEDQGSSGGIPKVYPVKDYPIEVHPLKDAPLAMPPAPPTHESVCEKEELDLATEEIELEKPIPEKPSLEESAPEEPIPQQPTSLLKNSESLQQTDNTSRRSTIAAGSFGKSEQSNKPQLTCPYKTAGNVKELIDAWLTDPTAMSDDCVPLLVRDSIKWNCWVLPWRNGERKLNNLYQNFNPIVVDFLAAELAIKSKLSAQLEITHAIAVMNTWEKTKGGWTNLIQRYHQALQTEKQPLPQQHTTLAHRANNITSTTLEDALAQDRIRRQQEQSKQVPSNGYQNSPQMLELKAKLQAKANEPKVPSNTRPSSMNLGEVEAQLQLALRA</sequence>
<accession>A0ABR8E4Y0</accession>
<feature type="region of interest" description="Disordered" evidence="1">
    <location>
        <begin position="219"/>
        <end position="275"/>
    </location>
</feature>
<feature type="region of interest" description="Disordered" evidence="1">
    <location>
        <begin position="450"/>
        <end position="470"/>
    </location>
</feature>
<organism evidence="2 3">
    <name type="scientific">Nostoc flagelliforme FACHB-838</name>
    <dbReference type="NCBI Taxonomy" id="2692904"/>
    <lineage>
        <taxon>Bacteria</taxon>
        <taxon>Bacillati</taxon>
        <taxon>Cyanobacteriota</taxon>
        <taxon>Cyanophyceae</taxon>
        <taxon>Nostocales</taxon>
        <taxon>Nostocaceae</taxon>
        <taxon>Nostoc</taxon>
    </lineage>
</organism>
<gene>
    <name evidence="2" type="ORF">H6G97_42285</name>
</gene>
<reference evidence="2 3" key="1">
    <citation type="journal article" date="2020" name="ISME J.">
        <title>Comparative genomics reveals insights into cyanobacterial evolution and habitat adaptation.</title>
        <authorList>
            <person name="Chen M.Y."/>
            <person name="Teng W.K."/>
            <person name="Zhao L."/>
            <person name="Hu C.X."/>
            <person name="Zhou Y.K."/>
            <person name="Han B.P."/>
            <person name="Song L.R."/>
            <person name="Shu W.S."/>
        </authorList>
    </citation>
    <scope>NUCLEOTIDE SEQUENCE [LARGE SCALE GENOMIC DNA]</scope>
    <source>
        <strain evidence="2 3">FACHB-838</strain>
    </source>
</reference>
<name>A0ABR8E4Y0_9NOSO</name>
<keyword evidence="3" id="KW-1185">Reference proteome</keyword>
<proteinExistence type="predicted"/>
<feature type="compositionally biased region" description="Polar residues" evidence="1">
    <location>
        <begin position="459"/>
        <end position="468"/>
    </location>
</feature>
<evidence type="ECO:0000256" key="1">
    <source>
        <dbReference type="SAM" id="MobiDB-lite"/>
    </source>
</evidence>